<evidence type="ECO:0000313" key="4">
    <source>
        <dbReference type="EMBL" id="KAF0711204.1"/>
    </source>
</evidence>
<dbReference type="Proteomes" id="UP000478052">
    <property type="component" value="Unassembled WGS sequence"/>
</dbReference>
<dbReference type="FunFam" id="1.10.340.70:FF:000003">
    <property type="entry name" value="Protein CBG25708"/>
    <property type="match status" value="1"/>
</dbReference>
<feature type="domain" description="Reverse transcriptase" evidence="3">
    <location>
        <begin position="365"/>
        <end position="542"/>
    </location>
</feature>
<dbReference type="EC" id="2.7.7.49" evidence="1"/>
<reference evidence="4 5" key="1">
    <citation type="submission" date="2019-08" db="EMBL/GenBank/DDBJ databases">
        <title>Whole genome of Aphis craccivora.</title>
        <authorList>
            <person name="Voronova N.V."/>
            <person name="Shulinski R.S."/>
            <person name="Bandarenka Y.V."/>
            <person name="Zhorov D.G."/>
            <person name="Warner D."/>
        </authorList>
    </citation>
    <scope>NUCLEOTIDE SEQUENCE [LARGE SCALE GENOMIC DNA]</scope>
    <source>
        <strain evidence="4">180601</strain>
        <tissue evidence="4">Whole Body</tissue>
    </source>
</reference>
<gene>
    <name evidence="4" type="ORF">FWK35_00033808</name>
</gene>
<dbReference type="SUPFAM" id="SSF56672">
    <property type="entry name" value="DNA/RNA polymerases"/>
    <property type="match status" value="1"/>
</dbReference>
<feature type="compositionally biased region" description="Basic and acidic residues" evidence="2">
    <location>
        <begin position="1025"/>
        <end position="1036"/>
    </location>
</feature>
<sequence>EAESFDKFLREIKMIAKRCEFGALEDNMVKVRIVLGVRNLALQERLLRVPDLSLDKTIEHCKSAETAKFQQTLLHNQVAEVNYTVMKNETTYQRQDWKEKEKANGSRVKSSSKEEYDCKKCGRHHGPRNCPAYGKKCNDCGKLNHFKVGCREKQNVMAIGNNVTGNYNINNNGGEHLFDTYVINVNKLSGIKNEKGWFENIKINSMDIKFKTDTGSDISIIPEKIFKKVRINEKIQNLNAKIQAYGGFEIKYLGLVELNCVVNQISVNHQFVVVDDKNKECVPILSLSFCKQNNLIKRIESINCNSEIDEVLEKYNVVFKGLGCFPGEYKIKIKDNTEAKLNPPRRVAESIKKELSKTLEEMCKEGVIVEVERPKGWSSNVVIVEKPNKTLRICLDPIELNKVIIRDAFLIPTLEELRFSLNKKKWFSSFDLKAGFWQIKLDEESSYLCTFSIPFGYYRFTRLPLGLSCAPEVFQKKTLECFGGIKNVFVYFDDLLIATEDEETHDETLRAVLERAKELNVKFNSKKIKYKQHEIKYIGMKFNDEGMKPDEERFIPDMSKLITPLRELLKKNVCWYWTEVHNEVINKLKKIVASPQVLVNFDSEKEVVIQCDSSQTGLGCCLLQGNRPIAFSSRSLNEAEERCPQIEKEMLKYLPGKLMFIADLLSRNFIEIKEESEQELEGVIHAVEYRNTNFQEIAKVTENDEELKEVIKLYERGWPKSKKQVPENMRQYWNLRDSISVENGVVFYESRIVVPKELRSKVLRLVHEGHNGVTKTILRAKQLVYWNAMDNEIKHFVDKCYTCAKYRNANVKESLISHVAPTLPFEMFMNIISVHGCPRVLISDNVPFGSTQSEQKELSELLLEYRCTTIPHLGAAPCELLLNRLVRTKFPILETKLKPRVQTGVTNKIEIYRTKYKKNYDKTAKDRDEFVIGEQVMIRENNMWIPSVISSKDPIYPRSYMVEGGNGILRRTSKHIRRGDETFKISREVDNDDLIISINNEEKVEIRDNYGLKEVSESLSMSPKELTEKENDKEESISEVSESISISTEELKTKDSKNEITRVGRVVKLPNKLNL</sequence>
<dbReference type="PROSITE" id="PS50878">
    <property type="entry name" value="RT_POL"/>
    <property type="match status" value="1"/>
</dbReference>
<dbReference type="InterPro" id="IPR041577">
    <property type="entry name" value="RT_RNaseH_2"/>
</dbReference>
<dbReference type="InterPro" id="IPR043502">
    <property type="entry name" value="DNA/RNA_pol_sf"/>
</dbReference>
<dbReference type="PANTHER" id="PTHR37984:SF8">
    <property type="entry name" value="CCHC-TYPE DOMAIN-CONTAINING PROTEIN"/>
    <property type="match status" value="1"/>
</dbReference>
<dbReference type="AlphaFoldDB" id="A0A6G0VVQ0"/>
<dbReference type="InterPro" id="IPR021109">
    <property type="entry name" value="Peptidase_aspartic_dom_sf"/>
</dbReference>
<evidence type="ECO:0000259" key="3">
    <source>
        <dbReference type="PROSITE" id="PS50878"/>
    </source>
</evidence>
<dbReference type="CDD" id="cd01647">
    <property type="entry name" value="RT_LTR"/>
    <property type="match status" value="1"/>
</dbReference>
<proteinExistence type="predicted"/>
<dbReference type="Gene3D" id="2.40.70.10">
    <property type="entry name" value="Acid Proteases"/>
    <property type="match status" value="1"/>
</dbReference>
<feature type="compositionally biased region" description="Low complexity" evidence="2">
    <location>
        <begin position="1038"/>
        <end position="1048"/>
    </location>
</feature>
<dbReference type="InterPro" id="IPR043128">
    <property type="entry name" value="Rev_trsase/Diguanyl_cyclase"/>
</dbReference>
<dbReference type="InterPro" id="IPR000477">
    <property type="entry name" value="RT_dom"/>
</dbReference>
<feature type="region of interest" description="Disordered" evidence="2">
    <location>
        <begin position="1018"/>
        <end position="1055"/>
    </location>
</feature>
<evidence type="ECO:0000256" key="1">
    <source>
        <dbReference type="ARBA" id="ARBA00012493"/>
    </source>
</evidence>
<dbReference type="SUPFAM" id="SSF50630">
    <property type="entry name" value="Acid proteases"/>
    <property type="match status" value="1"/>
</dbReference>
<dbReference type="OrthoDB" id="6595084at2759"/>
<keyword evidence="5" id="KW-1185">Reference proteome</keyword>
<feature type="non-terminal residue" evidence="4">
    <location>
        <position position="1"/>
    </location>
</feature>
<comment type="caution">
    <text evidence="4">The sequence shown here is derived from an EMBL/GenBank/DDBJ whole genome shotgun (WGS) entry which is preliminary data.</text>
</comment>
<name>A0A6G0VVQ0_APHCR</name>
<dbReference type="Gene3D" id="3.30.70.270">
    <property type="match status" value="2"/>
</dbReference>
<dbReference type="EMBL" id="VUJU01011353">
    <property type="protein sequence ID" value="KAF0711204.1"/>
    <property type="molecule type" value="Genomic_DNA"/>
</dbReference>
<dbReference type="Pfam" id="PF17919">
    <property type="entry name" value="RT_RNaseH_2"/>
    <property type="match status" value="1"/>
</dbReference>
<dbReference type="Pfam" id="PF17921">
    <property type="entry name" value="Integrase_H2C2"/>
    <property type="match status" value="1"/>
</dbReference>
<dbReference type="Gene3D" id="1.10.340.70">
    <property type="match status" value="1"/>
</dbReference>
<evidence type="ECO:0000313" key="5">
    <source>
        <dbReference type="Proteomes" id="UP000478052"/>
    </source>
</evidence>
<dbReference type="Pfam" id="PF00078">
    <property type="entry name" value="RVT_1"/>
    <property type="match status" value="1"/>
</dbReference>
<dbReference type="Gene3D" id="3.10.10.10">
    <property type="entry name" value="HIV Type 1 Reverse Transcriptase, subunit A, domain 1"/>
    <property type="match status" value="1"/>
</dbReference>
<accession>A0A6G0VVQ0</accession>
<dbReference type="InterPro" id="IPR050951">
    <property type="entry name" value="Retrovirus_Pol_polyprotein"/>
</dbReference>
<dbReference type="GO" id="GO:0003964">
    <property type="term" value="F:RNA-directed DNA polymerase activity"/>
    <property type="evidence" value="ECO:0007669"/>
    <property type="project" value="UniProtKB-EC"/>
</dbReference>
<protein>
    <recommendedName>
        <fullName evidence="1">RNA-directed DNA polymerase</fullName>
        <ecNumber evidence="1">2.7.7.49</ecNumber>
    </recommendedName>
</protein>
<dbReference type="InterPro" id="IPR041588">
    <property type="entry name" value="Integrase_H2C2"/>
</dbReference>
<dbReference type="PANTHER" id="PTHR37984">
    <property type="entry name" value="PROTEIN CBG26694"/>
    <property type="match status" value="1"/>
</dbReference>
<evidence type="ECO:0000256" key="2">
    <source>
        <dbReference type="SAM" id="MobiDB-lite"/>
    </source>
</evidence>
<organism evidence="4 5">
    <name type="scientific">Aphis craccivora</name>
    <name type="common">Cowpea aphid</name>
    <dbReference type="NCBI Taxonomy" id="307492"/>
    <lineage>
        <taxon>Eukaryota</taxon>
        <taxon>Metazoa</taxon>
        <taxon>Ecdysozoa</taxon>
        <taxon>Arthropoda</taxon>
        <taxon>Hexapoda</taxon>
        <taxon>Insecta</taxon>
        <taxon>Pterygota</taxon>
        <taxon>Neoptera</taxon>
        <taxon>Paraneoptera</taxon>
        <taxon>Hemiptera</taxon>
        <taxon>Sternorrhyncha</taxon>
        <taxon>Aphidomorpha</taxon>
        <taxon>Aphidoidea</taxon>
        <taxon>Aphididae</taxon>
        <taxon>Aphidini</taxon>
        <taxon>Aphis</taxon>
        <taxon>Aphis</taxon>
    </lineage>
</organism>